<evidence type="ECO:0000256" key="2">
    <source>
        <dbReference type="ARBA" id="ARBA00022679"/>
    </source>
</evidence>
<evidence type="ECO:0000259" key="6">
    <source>
        <dbReference type="PROSITE" id="PS50011"/>
    </source>
</evidence>
<sequence>MLWSTHGPFAEGKLRVFAAELGSALGFLHDFGVIHRDVKSLCISGHLKLTDFGLSHRLRRGERAYTICGTMQYMAPEVLSGGPYNHSSDWWSLGILLHVLATNRFPVEPETDHSAMLVSVQMADLTPPATVSHSLALLLAELLCKNPLRRLRLLDHFAHQHFFQGLSFDPDLLQKLPMDSPLSAEKLTALPDPFRDFDGDFLGEERLTLPLAG</sequence>
<dbReference type="Gene3D" id="1.10.510.10">
    <property type="entry name" value="Transferase(Phosphotransferase) domain 1"/>
    <property type="match status" value="1"/>
</dbReference>
<dbReference type="Proteomes" id="UP000314986">
    <property type="component" value="Unassembled WGS sequence"/>
</dbReference>
<keyword evidence="2" id="KW-0808">Transferase</keyword>
<dbReference type="PANTHER" id="PTHR24355:SF1">
    <property type="entry name" value="RIBOSOMAL PROTEIN S6 KINASE-RELATED PROTEIN"/>
    <property type="match status" value="1"/>
</dbReference>
<keyword evidence="5" id="KW-0067">ATP-binding</keyword>
<keyword evidence="4" id="KW-0418">Kinase</keyword>
<name>A0A4W3IQ12_CALMI</name>
<reference evidence="7" key="5">
    <citation type="submission" date="2025-09" db="UniProtKB">
        <authorList>
            <consortium name="Ensembl"/>
        </authorList>
    </citation>
    <scope>IDENTIFICATION</scope>
</reference>
<dbReference type="SMART" id="SM00220">
    <property type="entry name" value="S_TKc"/>
    <property type="match status" value="1"/>
</dbReference>
<evidence type="ECO:0000313" key="8">
    <source>
        <dbReference type="Proteomes" id="UP000314986"/>
    </source>
</evidence>
<keyword evidence="1" id="KW-0723">Serine/threonine-protein kinase</keyword>
<reference evidence="8" key="1">
    <citation type="journal article" date="2006" name="Science">
        <title>Ancient noncoding elements conserved in the human genome.</title>
        <authorList>
            <person name="Venkatesh B."/>
            <person name="Kirkness E.F."/>
            <person name="Loh Y.H."/>
            <person name="Halpern A.L."/>
            <person name="Lee A.P."/>
            <person name="Johnson J."/>
            <person name="Dandona N."/>
            <person name="Viswanathan L.D."/>
            <person name="Tay A."/>
            <person name="Venter J.C."/>
            <person name="Strausberg R.L."/>
            <person name="Brenner S."/>
        </authorList>
    </citation>
    <scope>NUCLEOTIDE SEQUENCE [LARGE SCALE GENOMIC DNA]</scope>
</reference>
<dbReference type="AlphaFoldDB" id="A0A4W3IQ12"/>
<evidence type="ECO:0000256" key="4">
    <source>
        <dbReference type="ARBA" id="ARBA00022777"/>
    </source>
</evidence>
<keyword evidence="8" id="KW-1185">Reference proteome</keyword>
<gene>
    <name evidence="7" type="primary">rskrb</name>
</gene>
<dbReference type="GO" id="GO:0005524">
    <property type="term" value="F:ATP binding"/>
    <property type="evidence" value="ECO:0007669"/>
    <property type="project" value="UniProtKB-KW"/>
</dbReference>
<evidence type="ECO:0000256" key="1">
    <source>
        <dbReference type="ARBA" id="ARBA00022527"/>
    </source>
</evidence>
<protein>
    <submittedName>
        <fullName evidence="7">Ribosomal protein S6 kinase related</fullName>
    </submittedName>
</protein>
<reference evidence="8" key="3">
    <citation type="journal article" date="2014" name="Nature">
        <title>Elephant shark genome provides unique insights into gnathostome evolution.</title>
        <authorList>
            <consortium name="International Elephant Shark Genome Sequencing Consortium"/>
            <person name="Venkatesh B."/>
            <person name="Lee A.P."/>
            <person name="Ravi V."/>
            <person name="Maurya A.K."/>
            <person name="Lian M.M."/>
            <person name="Swann J.B."/>
            <person name="Ohta Y."/>
            <person name="Flajnik M.F."/>
            <person name="Sutoh Y."/>
            <person name="Kasahara M."/>
            <person name="Hoon S."/>
            <person name="Gangu V."/>
            <person name="Roy S.W."/>
            <person name="Irimia M."/>
            <person name="Korzh V."/>
            <person name="Kondrychyn I."/>
            <person name="Lim Z.W."/>
            <person name="Tay B.H."/>
            <person name="Tohari S."/>
            <person name="Kong K.W."/>
            <person name="Ho S."/>
            <person name="Lorente-Galdos B."/>
            <person name="Quilez J."/>
            <person name="Marques-Bonet T."/>
            <person name="Raney B.J."/>
            <person name="Ingham P.W."/>
            <person name="Tay A."/>
            <person name="Hillier L.W."/>
            <person name="Minx P."/>
            <person name="Boehm T."/>
            <person name="Wilson R.K."/>
            <person name="Brenner S."/>
            <person name="Warren W.C."/>
        </authorList>
    </citation>
    <scope>NUCLEOTIDE SEQUENCE [LARGE SCALE GENOMIC DNA]</scope>
</reference>
<dbReference type="SUPFAM" id="SSF56112">
    <property type="entry name" value="Protein kinase-like (PK-like)"/>
    <property type="match status" value="1"/>
</dbReference>
<evidence type="ECO:0000256" key="5">
    <source>
        <dbReference type="ARBA" id="ARBA00022840"/>
    </source>
</evidence>
<keyword evidence="3" id="KW-0547">Nucleotide-binding</keyword>
<dbReference type="InterPro" id="IPR000719">
    <property type="entry name" value="Prot_kinase_dom"/>
</dbReference>
<reference evidence="8" key="2">
    <citation type="journal article" date="2007" name="PLoS Biol.">
        <title>Survey sequencing and comparative analysis of the elephant shark (Callorhinchus milii) genome.</title>
        <authorList>
            <person name="Venkatesh B."/>
            <person name="Kirkness E.F."/>
            <person name="Loh Y.H."/>
            <person name="Halpern A.L."/>
            <person name="Lee A.P."/>
            <person name="Johnson J."/>
            <person name="Dandona N."/>
            <person name="Viswanathan L.D."/>
            <person name="Tay A."/>
            <person name="Venter J.C."/>
            <person name="Strausberg R.L."/>
            <person name="Brenner S."/>
        </authorList>
    </citation>
    <scope>NUCLEOTIDE SEQUENCE [LARGE SCALE GENOMIC DNA]</scope>
</reference>
<dbReference type="GeneTree" id="ENSGT00940000160082"/>
<dbReference type="PROSITE" id="PS50011">
    <property type="entry name" value="PROTEIN_KINASE_DOM"/>
    <property type="match status" value="1"/>
</dbReference>
<dbReference type="Pfam" id="PF00069">
    <property type="entry name" value="Pkinase"/>
    <property type="match status" value="1"/>
</dbReference>
<dbReference type="InterPro" id="IPR011009">
    <property type="entry name" value="Kinase-like_dom_sf"/>
</dbReference>
<feature type="domain" description="Protein kinase" evidence="6">
    <location>
        <begin position="1"/>
        <end position="162"/>
    </location>
</feature>
<dbReference type="Ensembl" id="ENSCMIT00000031833.1">
    <property type="protein sequence ID" value="ENSCMIP00000031357.1"/>
    <property type="gene ID" value="ENSCMIG00000013460.1"/>
</dbReference>
<evidence type="ECO:0000313" key="7">
    <source>
        <dbReference type="Ensembl" id="ENSCMIP00000031357.1"/>
    </source>
</evidence>
<organism evidence="7 8">
    <name type="scientific">Callorhinchus milii</name>
    <name type="common">Ghost shark</name>
    <dbReference type="NCBI Taxonomy" id="7868"/>
    <lineage>
        <taxon>Eukaryota</taxon>
        <taxon>Metazoa</taxon>
        <taxon>Chordata</taxon>
        <taxon>Craniata</taxon>
        <taxon>Vertebrata</taxon>
        <taxon>Chondrichthyes</taxon>
        <taxon>Holocephali</taxon>
        <taxon>Chimaeriformes</taxon>
        <taxon>Callorhinchidae</taxon>
        <taxon>Callorhinchus</taxon>
    </lineage>
</organism>
<dbReference type="PANTHER" id="PTHR24355">
    <property type="entry name" value="G PROTEIN-COUPLED RECEPTOR KINASE/RIBOSOMAL PROTEIN S6 KINASE"/>
    <property type="match status" value="1"/>
</dbReference>
<proteinExistence type="predicted"/>
<dbReference type="GO" id="GO:0004674">
    <property type="term" value="F:protein serine/threonine kinase activity"/>
    <property type="evidence" value="ECO:0007669"/>
    <property type="project" value="UniProtKB-KW"/>
</dbReference>
<reference evidence="7" key="4">
    <citation type="submission" date="2025-08" db="UniProtKB">
        <authorList>
            <consortium name="Ensembl"/>
        </authorList>
    </citation>
    <scope>IDENTIFICATION</scope>
</reference>
<evidence type="ECO:0000256" key="3">
    <source>
        <dbReference type="ARBA" id="ARBA00022741"/>
    </source>
</evidence>
<accession>A0A4W3IQ12</accession>